<sequence>MASSILNSACSCVDFRSWRKLRSRMLECGVSGKGRSAIFTNDIEIGKKLYLGMDFGTSGARYSLIDGEGIIHAEGKREYPLYMKEEKMDWIQSWKDTLFLLLDDVPVSLREVVASIAIDGTSATTIIIDSRSEEPLSRAFLYNESCPDALPLVKSIAPAKHTVCSGSSTLCKLVSWWNSYPSSKESAVLLHQADWLLWLLHGKLGVSDYNNALKVGYDPEMDSYPPWLLSQPYSHLLPSVQDPGTKIGYMKEDIRTQFGMFLTSFPSEMN</sequence>
<protein>
    <submittedName>
        <fullName evidence="5">Xylulose kinase</fullName>
    </submittedName>
</protein>
<name>M1AKM1_SOLTU</name>
<dbReference type="ExpressionAtlas" id="M1AKM1">
    <property type="expression patterns" value="baseline and differential"/>
</dbReference>
<evidence type="ECO:0000313" key="6">
    <source>
        <dbReference type="Proteomes" id="UP000011115"/>
    </source>
</evidence>
<reference evidence="6" key="1">
    <citation type="journal article" date="2011" name="Nature">
        <title>Genome sequence and analysis of the tuber crop potato.</title>
        <authorList>
            <consortium name="The Potato Genome Sequencing Consortium"/>
        </authorList>
    </citation>
    <scope>NUCLEOTIDE SEQUENCE [LARGE SCALE GENOMIC DNA]</scope>
    <source>
        <strain evidence="6">cv. DM1-3 516 R44</strain>
    </source>
</reference>
<dbReference type="SUPFAM" id="SSF53067">
    <property type="entry name" value="Actin-like ATPase domain"/>
    <property type="match status" value="1"/>
</dbReference>
<evidence type="ECO:0000313" key="5">
    <source>
        <dbReference type="EnsemblPlants" id="PGSC0003DMT400024792"/>
    </source>
</evidence>
<evidence type="ECO:0000256" key="3">
    <source>
        <dbReference type="ARBA" id="ARBA00022777"/>
    </source>
</evidence>
<dbReference type="PANTHER" id="PTHR10196:SF80">
    <property type="entry name" value="D-RIBULOSE KINASE"/>
    <property type="match status" value="1"/>
</dbReference>
<gene>
    <name evidence="5" type="primary">LOC102595504</name>
</gene>
<accession>M1AKM1</accession>
<dbReference type="InterPro" id="IPR018484">
    <property type="entry name" value="FGGY_N"/>
</dbReference>
<keyword evidence="2" id="KW-0808">Transferase</keyword>
<keyword evidence="6" id="KW-1185">Reference proteome</keyword>
<evidence type="ECO:0000256" key="1">
    <source>
        <dbReference type="ARBA" id="ARBA00009156"/>
    </source>
</evidence>
<dbReference type="InterPro" id="IPR043129">
    <property type="entry name" value="ATPase_NBD"/>
</dbReference>
<evidence type="ECO:0000259" key="4">
    <source>
        <dbReference type="Pfam" id="PF00370"/>
    </source>
</evidence>
<dbReference type="AlphaFoldDB" id="M1AKM1"/>
<dbReference type="HOGENOM" id="CLU_935082_0_0_1"/>
<proteinExistence type="inferred from homology"/>
<dbReference type="FunFam" id="3.30.420.40:FF:000220">
    <property type="entry name" value="D-ribulose kinase"/>
    <property type="match status" value="1"/>
</dbReference>
<dbReference type="Proteomes" id="UP000011115">
    <property type="component" value="Unassembled WGS sequence"/>
</dbReference>
<dbReference type="EnsemblPlants" id="PGSC0003DMT400024792">
    <property type="protein sequence ID" value="PGSC0003DMT400024792"/>
    <property type="gene ID" value="PGSC0003DMG400009584"/>
</dbReference>
<comment type="similarity">
    <text evidence="1">Belongs to the FGGY kinase family.</text>
</comment>
<reference evidence="5" key="2">
    <citation type="submission" date="2015-06" db="UniProtKB">
        <authorList>
            <consortium name="EnsemblPlants"/>
        </authorList>
    </citation>
    <scope>IDENTIFICATION</scope>
    <source>
        <strain evidence="5">DM1-3 516 R44</strain>
    </source>
</reference>
<evidence type="ECO:0000256" key="2">
    <source>
        <dbReference type="ARBA" id="ARBA00022679"/>
    </source>
</evidence>
<dbReference type="Pfam" id="PF00370">
    <property type="entry name" value="FGGY_N"/>
    <property type="match status" value="1"/>
</dbReference>
<dbReference type="OrthoDB" id="10262702at2759"/>
<organism evidence="5 6">
    <name type="scientific">Solanum tuberosum</name>
    <name type="common">Potato</name>
    <dbReference type="NCBI Taxonomy" id="4113"/>
    <lineage>
        <taxon>Eukaryota</taxon>
        <taxon>Viridiplantae</taxon>
        <taxon>Streptophyta</taxon>
        <taxon>Embryophyta</taxon>
        <taxon>Tracheophyta</taxon>
        <taxon>Spermatophyta</taxon>
        <taxon>Magnoliopsida</taxon>
        <taxon>eudicotyledons</taxon>
        <taxon>Gunneridae</taxon>
        <taxon>Pentapetalae</taxon>
        <taxon>asterids</taxon>
        <taxon>lamiids</taxon>
        <taxon>Solanales</taxon>
        <taxon>Solanaceae</taxon>
        <taxon>Solanoideae</taxon>
        <taxon>Solaneae</taxon>
        <taxon>Solanum</taxon>
    </lineage>
</organism>
<dbReference type="Gene3D" id="3.30.420.40">
    <property type="match status" value="1"/>
</dbReference>
<feature type="domain" description="Carbohydrate kinase FGGY N-terminal" evidence="4">
    <location>
        <begin position="49"/>
        <end position="260"/>
    </location>
</feature>
<dbReference type="GO" id="GO:0016301">
    <property type="term" value="F:kinase activity"/>
    <property type="evidence" value="ECO:0007669"/>
    <property type="project" value="UniProtKB-KW"/>
</dbReference>
<dbReference type="Gramene" id="PGSC0003DMT400024792">
    <property type="protein sequence ID" value="PGSC0003DMT400024792"/>
    <property type="gene ID" value="PGSC0003DMG400009584"/>
</dbReference>
<keyword evidence="3" id="KW-0418">Kinase</keyword>
<dbReference type="GO" id="GO:0005975">
    <property type="term" value="P:carbohydrate metabolic process"/>
    <property type="evidence" value="ECO:0007669"/>
    <property type="project" value="InterPro"/>
</dbReference>
<dbReference type="PANTHER" id="PTHR10196">
    <property type="entry name" value="SUGAR KINASE"/>
    <property type="match status" value="1"/>
</dbReference>